<dbReference type="EC" id="3.1.1.-" evidence="5"/>
<dbReference type="VEuPathDB" id="FungiDB:G647_08830"/>
<dbReference type="VEuPathDB" id="FungiDB:CLCR_06752"/>
<dbReference type="InterPro" id="IPR019826">
    <property type="entry name" value="Carboxylesterase_B_AS"/>
</dbReference>
<dbReference type="PROSITE" id="PS00122">
    <property type="entry name" value="CARBOXYLESTERASE_B_1"/>
    <property type="match status" value="1"/>
</dbReference>
<dbReference type="Gene3D" id="3.40.50.1820">
    <property type="entry name" value="alpha/beta hydrolase"/>
    <property type="match status" value="1"/>
</dbReference>
<dbReference type="eggNOG" id="KOG1516">
    <property type="taxonomic scope" value="Eukaryota"/>
</dbReference>
<feature type="active site" description="Charge relay system" evidence="4">
    <location>
        <position position="401"/>
    </location>
</feature>
<dbReference type="InterPro" id="IPR000997">
    <property type="entry name" value="Cholinesterase"/>
</dbReference>
<accession>A0A1C1CN86</accession>
<feature type="active site" description="Acyl-ester intermediate" evidence="4">
    <location>
        <position position="281"/>
    </location>
</feature>
<dbReference type="PANTHER" id="PTHR43918:SF4">
    <property type="entry name" value="CARBOXYLIC ESTER HYDROLASE"/>
    <property type="match status" value="1"/>
</dbReference>
<organism evidence="8 9">
    <name type="scientific">Cladophialophora carrionii</name>
    <dbReference type="NCBI Taxonomy" id="86049"/>
    <lineage>
        <taxon>Eukaryota</taxon>
        <taxon>Fungi</taxon>
        <taxon>Dikarya</taxon>
        <taxon>Ascomycota</taxon>
        <taxon>Pezizomycotina</taxon>
        <taxon>Eurotiomycetes</taxon>
        <taxon>Chaetothyriomycetidae</taxon>
        <taxon>Chaetothyriales</taxon>
        <taxon>Herpotrichiellaceae</taxon>
        <taxon>Cladophialophora</taxon>
    </lineage>
</organism>
<dbReference type="Pfam" id="PF00135">
    <property type="entry name" value="COesterase"/>
    <property type="match status" value="1"/>
</dbReference>
<feature type="transmembrane region" description="Helical" evidence="6">
    <location>
        <begin position="57"/>
        <end position="77"/>
    </location>
</feature>
<evidence type="ECO:0000256" key="2">
    <source>
        <dbReference type="ARBA" id="ARBA00022801"/>
    </source>
</evidence>
<dbReference type="InterPro" id="IPR002018">
    <property type="entry name" value="CarbesteraseB"/>
</dbReference>
<comment type="similarity">
    <text evidence="1 5">Belongs to the type-B carboxylesterase/lipase family.</text>
</comment>
<keyword evidence="6" id="KW-0812">Transmembrane</keyword>
<keyword evidence="3" id="KW-1015">Disulfide bond</keyword>
<evidence type="ECO:0000259" key="7">
    <source>
        <dbReference type="Pfam" id="PF00135"/>
    </source>
</evidence>
<evidence type="ECO:0000256" key="5">
    <source>
        <dbReference type="RuleBase" id="RU361235"/>
    </source>
</evidence>
<dbReference type="InterPro" id="IPR050654">
    <property type="entry name" value="AChE-related_enzymes"/>
</dbReference>
<dbReference type="ESTHER" id="9euro-v9czi7">
    <property type="family name" value="Fungal_carboxylesterase_lipase"/>
</dbReference>
<sequence length="604" mass="65448">MQCSRPPGSGSRVPAALHFAAKATTSYQLGQEQLRPTELWRARRVTRFDDRHKMARVAALTATLLSFVLFPLTASALPASNGRPTVTIDSGVVVGITKTENSTGLELNAFLGVPFAGQPVRWGPPKSPVPWTTPFDASEYGPACVQQFNYPAARRNLILQWFNTPAPQESEDCLNACVYVPTAKDNAKPKAVMVWFYGGGLLYGSNALPHYDGSTLAAHEDVIVVVVNYRTNVFGFPGSPQIPITQRNPGWLDQRLALEWVQRNIAAFGGDPDKVTIFGESAGAQSVDALITQPPDPLTFRAAIMQSGTGTYRNAPANYSASWNTLVAAMNCSSATDILACMRAVPATTIKSYNELNRLPWIPVFDNVTSAYAARSNRLSSTPQNPKIARVPILGGSNADEGRLYSISANDSSSFIRGLFPTATDQQISDLLAAYPIGGPPGSGVYTGTFTSPLEQLGALYGDFIFQCPARLVHLETSQADIPSWRYYYNASFPNTDIFPDAGVYHSSEIGIVLGTYPVANATVYQEALSRYVQHIWANFAKDPFNWNAWPEGPNATGVLGGGVRAEDGPKASGPYLTVLNRTQTDLLDRRCGLYQSIYDALGH</sequence>
<dbReference type="InterPro" id="IPR029058">
    <property type="entry name" value="AB_hydrolase_fold"/>
</dbReference>
<feature type="domain" description="Carboxylesterase type B" evidence="7">
    <location>
        <begin position="84"/>
        <end position="543"/>
    </location>
</feature>
<reference evidence="9" key="1">
    <citation type="submission" date="2015-07" db="EMBL/GenBank/DDBJ databases">
        <authorList>
            <person name="Teixeira M.M."/>
            <person name="Souza R.C."/>
            <person name="Almeida L.G."/>
            <person name="Vicente V.A."/>
            <person name="de Hoog S."/>
            <person name="Bocca A.L."/>
            <person name="de Almeida S.R."/>
            <person name="Vasconcelos A.T."/>
            <person name="Felipe M.S."/>
        </authorList>
    </citation>
    <scope>NUCLEOTIDE SEQUENCE [LARGE SCALE GENOMIC DNA]</scope>
    <source>
        <strain evidence="9">KSF</strain>
    </source>
</reference>
<keyword evidence="2 5" id="KW-0378">Hydrolase</keyword>
<evidence type="ECO:0000256" key="1">
    <source>
        <dbReference type="ARBA" id="ARBA00005964"/>
    </source>
</evidence>
<dbReference type="STRING" id="86049.A0A1C1CN86"/>
<evidence type="ECO:0000313" key="9">
    <source>
        <dbReference type="Proteomes" id="UP000094526"/>
    </source>
</evidence>
<gene>
    <name evidence="8" type="ORF">CLCR_06752</name>
</gene>
<keyword evidence="6" id="KW-0472">Membrane</keyword>
<evidence type="ECO:0000256" key="3">
    <source>
        <dbReference type="ARBA" id="ARBA00023157"/>
    </source>
</evidence>
<dbReference type="EMBL" id="LGRB01000010">
    <property type="protein sequence ID" value="OCT49912.1"/>
    <property type="molecule type" value="Genomic_DNA"/>
</dbReference>
<proteinExistence type="inferred from homology"/>
<protein>
    <recommendedName>
        <fullName evidence="5">Carboxylic ester hydrolase</fullName>
        <ecNumber evidence="5">3.1.1.-</ecNumber>
    </recommendedName>
</protein>
<dbReference type="OrthoDB" id="408631at2759"/>
<keyword evidence="9" id="KW-1185">Reference proteome</keyword>
<keyword evidence="6" id="KW-1133">Transmembrane helix</keyword>
<feature type="active site" description="Charge relay system" evidence="4">
    <location>
        <position position="506"/>
    </location>
</feature>
<dbReference type="GO" id="GO:0004104">
    <property type="term" value="F:cholinesterase activity"/>
    <property type="evidence" value="ECO:0007669"/>
    <property type="project" value="InterPro"/>
</dbReference>
<comment type="caution">
    <text evidence="8">The sequence shown here is derived from an EMBL/GenBank/DDBJ whole genome shotgun (WGS) entry which is preliminary data.</text>
</comment>
<evidence type="ECO:0000256" key="6">
    <source>
        <dbReference type="SAM" id="Phobius"/>
    </source>
</evidence>
<dbReference type="PANTHER" id="PTHR43918">
    <property type="entry name" value="ACETYLCHOLINESTERASE"/>
    <property type="match status" value="1"/>
</dbReference>
<evidence type="ECO:0000313" key="8">
    <source>
        <dbReference type="EMBL" id="OCT49912.1"/>
    </source>
</evidence>
<evidence type="ECO:0000256" key="4">
    <source>
        <dbReference type="PIRSR" id="PIRSR600997-1"/>
    </source>
</evidence>
<dbReference type="PRINTS" id="PR00878">
    <property type="entry name" value="CHOLNESTRASE"/>
</dbReference>
<dbReference type="AlphaFoldDB" id="A0A1C1CN86"/>
<dbReference type="Proteomes" id="UP000094526">
    <property type="component" value="Unassembled WGS sequence"/>
</dbReference>
<name>A0A1C1CN86_9EURO</name>
<dbReference type="SUPFAM" id="SSF53474">
    <property type="entry name" value="alpha/beta-Hydrolases"/>
    <property type="match status" value="1"/>
</dbReference>